<evidence type="ECO:0000256" key="1">
    <source>
        <dbReference type="SAM" id="MobiDB-lite"/>
    </source>
</evidence>
<organism evidence="2 3">
    <name type="scientific">Linum trigynum</name>
    <dbReference type="NCBI Taxonomy" id="586398"/>
    <lineage>
        <taxon>Eukaryota</taxon>
        <taxon>Viridiplantae</taxon>
        <taxon>Streptophyta</taxon>
        <taxon>Embryophyta</taxon>
        <taxon>Tracheophyta</taxon>
        <taxon>Spermatophyta</taxon>
        <taxon>Magnoliopsida</taxon>
        <taxon>eudicotyledons</taxon>
        <taxon>Gunneridae</taxon>
        <taxon>Pentapetalae</taxon>
        <taxon>rosids</taxon>
        <taxon>fabids</taxon>
        <taxon>Malpighiales</taxon>
        <taxon>Linaceae</taxon>
        <taxon>Linum</taxon>
    </lineage>
</organism>
<name>A0AAV2CDT8_9ROSI</name>
<dbReference type="AlphaFoldDB" id="A0AAV2CDT8"/>
<feature type="compositionally biased region" description="Basic and acidic residues" evidence="1">
    <location>
        <begin position="90"/>
        <end position="99"/>
    </location>
</feature>
<dbReference type="EMBL" id="OZ034813">
    <property type="protein sequence ID" value="CAL1354577.1"/>
    <property type="molecule type" value="Genomic_DNA"/>
</dbReference>
<evidence type="ECO:0000313" key="3">
    <source>
        <dbReference type="Proteomes" id="UP001497516"/>
    </source>
</evidence>
<feature type="compositionally biased region" description="Gly residues" evidence="1">
    <location>
        <begin position="66"/>
        <end position="76"/>
    </location>
</feature>
<sequence length="109" mass="11718">MGIDVVERSRRGRAEESLLELGELEVSVFQEEEHDLELGLGGGEVGEGGRQSGRCITKEGEVLELIGGGDWDGGGTRGEDSRVGRKRTGREKEDADDGGRGTVGMECRR</sequence>
<accession>A0AAV2CDT8</accession>
<evidence type="ECO:0000313" key="2">
    <source>
        <dbReference type="EMBL" id="CAL1354577.1"/>
    </source>
</evidence>
<feature type="region of interest" description="Disordered" evidence="1">
    <location>
        <begin position="66"/>
        <end position="109"/>
    </location>
</feature>
<protein>
    <submittedName>
        <fullName evidence="2">Uncharacterized protein</fullName>
    </submittedName>
</protein>
<gene>
    <name evidence="2" type="ORF">LTRI10_LOCUS2378</name>
</gene>
<proteinExistence type="predicted"/>
<dbReference type="Proteomes" id="UP001497516">
    <property type="component" value="Chromosome 1"/>
</dbReference>
<reference evidence="2 3" key="1">
    <citation type="submission" date="2024-04" db="EMBL/GenBank/DDBJ databases">
        <authorList>
            <person name="Fracassetti M."/>
        </authorList>
    </citation>
    <scope>NUCLEOTIDE SEQUENCE [LARGE SCALE GENOMIC DNA]</scope>
</reference>
<keyword evidence="3" id="KW-1185">Reference proteome</keyword>